<dbReference type="InterPro" id="IPR027291">
    <property type="entry name" value="Glyco_hydro_38_N_sf"/>
</dbReference>
<keyword evidence="5" id="KW-0862">Zinc</keyword>
<dbReference type="Gene3D" id="3.20.110.10">
    <property type="entry name" value="Glycoside hydrolase 38, N terminal domain"/>
    <property type="match status" value="1"/>
</dbReference>
<comment type="caution">
    <text evidence="11">The sequence shown here is derived from an EMBL/GenBank/DDBJ whole genome shotgun (WGS) entry which is preliminary data.</text>
</comment>
<dbReference type="EMBL" id="CAKOGP040001335">
    <property type="protein sequence ID" value="CAJ1945170.1"/>
    <property type="molecule type" value="Genomic_DNA"/>
</dbReference>
<evidence type="ECO:0000256" key="2">
    <source>
        <dbReference type="ARBA" id="ARBA00009792"/>
    </source>
</evidence>
<dbReference type="InterPro" id="IPR011013">
    <property type="entry name" value="Gal_mutarotase_sf_dom"/>
</dbReference>
<comment type="similarity">
    <text evidence="2">Belongs to the glycosyl hydrolase 38 family.</text>
</comment>
<accession>A0AAD2CTI8</accession>
<dbReference type="Gene3D" id="1.20.1270.50">
    <property type="entry name" value="Glycoside hydrolase family 38, central domain"/>
    <property type="match status" value="1"/>
</dbReference>
<name>A0AAD2CTI8_9STRA</name>
<keyword evidence="7" id="KW-0326">Glycosidase</keyword>
<sequence length="924" mass="107004">MNAVVRSRQATLRSKTNSPSSFQPPEIAPTNGFQRLPPQRHRKRSRQQKQQYQNQDRCDVILRYTAYVLLFLILVAAWLVGFLLVGGSSSSLLEKKKLRSRILHSNLGSLFHPEPPRPAGPPVQRYYFGKTRPHERPEPKYLVNDEEHPFIDMRDLNLKLPFDNPDGGTWSQGWDLEPVSISENRPLQVFVVPHSHCDPGWLKTFDEYYQSQTKHILDTIMESLQQDQRRKFIWAEISFFEKWWNEQSADIQDTVRMLLRNKQFEFVTGGWVQPDEANTDLYAMEVQLQEGHDFIRETFGEEYIPKYGWSIDPFGFSPTMAYLLKKYGFKGMLIQRVHYAVKKELALHRQLEFLWRQTWDDEGEYDMFTHMMPFFSYDVPHSCGPDPEVCCAFDFARLPELNRDKYKPRKCAWGTQPEVITEANVKEKALSLLDQYRKKASLFRSTAIIAPLGDDFRFDTTAEAQAQFENLQHIFDYLNENFPGVSVQFGTLSEYFDVVIGTFDPPILKGSFFTYADQNEDYWSGYFTSRPFDKALGRRLERALYAASAMGATKEEMRDARRAMSLFQHHDAITGTATDKVMEDYATRMQKALKDVEQWMMNHIDLEELGHRNNLSPCNHYHDTRSPSSSTCQDGDRVVVYNPLDKQQRCGNVIVEAKESSAATYPCEASGSSEGSNTEFEFDPRTGLMIKPLNERWMIWNVEKGGSYLFFPERSSAYHRIDTRIENGGFVVTTNDWNRTIIERNCQTFDGKDATVIDFVFETNLSKDNQEWLVRFSTDIENKGIFHTDLNGFTFDTHYHRTDLPVQAQVYPMPMLASIEDYKQRFTVLSEHAQGAASLKEGTIDVWLDRRLKQDDGRGLGQGVTDNLPTRTRLRVVIERSGYVVNNPDFSISQFCKEKKIPFVVASEGGKGLREVQFAHMFRL</sequence>
<dbReference type="InterPro" id="IPR000602">
    <property type="entry name" value="Glyco_hydro_38_N"/>
</dbReference>
<keyword evidence="9" id="KW-0472">Membrane</keyword>
<feature type="compositionally biased region" description="Polar residues" evidence="8">
    <location>
        <begin position="8"/>
        <end position="23"/>
    </location>
</feature>
<evidence type="ECO:0000256" key="8">
    <source>
        <dbReference type="SAM" id="MobiDB-lite"/>
    </source>
</evidence>
<dbReference type="GO" id="GO:0000139">
    <property type="term" value="C:Golgi membrane"/>
    <property type="evidence" value="ECO:0007669"/>
    <property type="project" value="TreeGrafter"/>
</dbReference>
<evidence type="ECO:0000256" key="7">
    <source>
        <dbReference type="ARBA" id="ARBA00023295"/>
    </source>
</evidence>
<keyword evidence="12" id="KW-1185">Reference proteome</keyword>
<dbReference type="InterPro" id="IPR011682">
    <property type="entry name" value="Glyco_hydro_38_C"/>
</dbReference>
<dbReference type="InterPro" id="IPR015341">
    <property type="entry name" value="Glyco_hydro_38_cen"/>
</dbReference>
<evidence type="ECO:0000256" key="9">
    <source>
        <dbReference type="SAM" id="Phobius"/>
    </source>
</evidence>
<dbReference type="PANTHER" id="PTHR11607">
    <property type="entry name" value="ALPHA-MANNOSIDASE"/>
    <property type="match status" value="1"/>
</dbReference>
<feature type="transmembrane region" description="Helical" evidence="9">
    <location>
        <begin position="64"/>
        <end position="85"/>
    </location>
</feature>
<evidence type="ECO:0000313" key="12">
    <source>
        <dbReference type="Proteomes" id="UP001295423"/>
    </source>
</evidence>
<keyword evidence="4" id="KW-0378">Hydrolase</keyword>
<feature type="domain" description="Glycoside hydrolase family 38 central" evidence="10">
    <location>
        <begin position="521"/>
        <end position="589"/>
    </location>
</feature>
<dbReference type="GO" id="GO:0030246">
    <property type="term" value="F:carbohydrate binding"/>
    <property type="evidence" value="ECO:0007669"/>
    <property type="project" value="InterPro"/>
</dbReference>
<evidence type="ECO:0000256" key="4">
    <source>
        <dbReference type="ARBA" id="ARBA00022801"/>
    </source>
</evidence>
<dbReference type="Proteomes" id="UP001295423">
    <property type="component" value="Unassembled WGS sequence"/>
</dbReference>
<evidence type="ECO:0000256" key="1">
    <source>
        <dbReference type="ARBA" id="ARBA00001947"/>
    </source>
</evidence>
<keyword evidence="9" id="KW-0812">Transmembrane</keyword>
<evidence type="ECO:0000256" key="6">
    <source>
        <dbReference type="ARBA" id="ARBA00023157"/>
    </source>
</evidence>
<reference evidence="11" key="1">
    <citation type="submission" date="2023-08" db="EMBL/GenBank/DDBJ databases">
        <authorList>
            <person name="Audoor S."/>
            <person name="Bilcke G."/>
        </authorList>
    </citation>
    <scope>NUCLEOTIDE SEQUENCE</scope>
</reference>
<organism evidence="11 12">
    <name type="scientific">Cylindrotheca closterium</name>
    <dbReference type="NCBI Taxonomy" id="2856"/>
    <lineage>
        <taxon>Eukaryota</taxon>
        <taxon>Sar</taxon>
        <taxon>Stramenopiles</taxon>
        <taxon>Ochrophyta</taxon>
        <taxon>Bacillariophyta</taxon>
        <taxon>Bacillariophyceae</taxon>
        <taxon>Bacillariophycidae</taxon>
        <taxon>Bacillariales</taxon>
        <taxon>Bacillariaceae</taxon>
        <taxon>Cylindrotheca</taxon>
    </lineage>
</organism>
<evidence type="ECO:0000313" key="11">
    <source>
        <dbReference type="EMBL" id="CAJ1945170.1"/>
    </source>
</evidence>
<dbReference type="SUPFAM" id="SSF74650">
    <property type="entry name" value="Galactose mutarotase-like"/>
    <property type="match status" value="1"/>
</dbReference>
<dbReference type="SUPFAM" id="SSF88713">
    <property type="entry name" value="Glycoside hydrolase/deacetylase"/>
    <property type="match status" value="1"/>
</dbReference>
<dbReference type="InterPro" id="IPR011330">
    <property type="entry name" value="Glyco_hydro/deAcase_b/a-brl"/>
</dbReference>
<dbReference type="GO" id="GO:0004559">
    <property type="term" value="F:alpha-mannosidase activity"/>
    <property type="evidence" value="ECO:0007669"/>
    <property type="project" value="InterPro"/>
</dbReference>
<dbReference type="GO" id="GO:0046872">
    <property type="term" value="F:metal ion binding"/>
    <property type="evidence" value="ECO:0007669"/>
    <property type="project" value="UniProtKB-KW"/>
</dbReference>
<dbReference type="SUPFAM" id="SSF88688">
    <property type="entry name" value="Families 57/38 glycoside transferase middle domain"/>
    <property type="match status" value="1"/>
</dbReference>
<dbReference type="InterPro" id="IPR050843">
    <property type="entry name" value="Glycosyl_Hydrlase_38"/>
</dbReference>
<dbReference type="Pfam" id="PF01074">
    <property type="entry name" value="Glyco_hydro_38N"/>
    <property type="match status" value="1"/>
</dbReference>
<protein>
    <recommendedName>
        <fullName evidence="10">Glycoside hydrolase family 38 central domain-containing protein</fullName>
    </recommendedName>
</protein>
<keyword evidence="9" id="KW-1133">Transmembrane helix</keyword>
<keyword evidence="6" id="KW-1015">Disulfide bond</keyword>
<dbReference type="SMART" id="SM00872">
    <property type="entry name" value="Alpha-mann_mid"/>
    <property type="match status" value="1"/>
</dbReference>
<gene>
    <name evidence="11" type="ORF">CYCCA115_LOCUS9314</name>
</gene>
<dbReference type="Pfam" id="PF07748">
    <property type="entry name" value="Glyco_hydro_38C"/>
    <property type="match status" value="1"/>
</dbReference>
<dbReference type="AlphaFoldDB" id="A0AAD2CTI8"/>
<evidence type="ECO:0000256" key="3">
    <source>
        <dbReference type="ARBA" id="ARBA00022723"/>
    </source>
</evidence>
<proteinExistence type="inferred from homology"/>
<dbReference type="PANTHER" id="PTHR11607:SF3">
    <property type="entry name" value="LYSOSOMAL ALPHA-MANNOSIDASE"/>
    <property type="match status" value="1"/>
</dbReference>
<dbReference type="InterPro" id="IPR028995">
    <property type="entry name" value="Glyco_hydro_57/38_cen_sf"/>
</dbReference>
<comment type="cofactor">
    <cofactor evidence="1">
        <name>Zn(2+)</name>
        <dbReference type="ChEBI" id="CHEBI:29105"/>
    </cofactor>
</comment>
<dbReference type="FunFam" id="3.20.110.10:FF:000010">
    <property type="entry name" value="Alpha-mannosidase"/>
    <property type="match status" value="1"/>
</dbReference>
<evidence type="ECO:0000256" key="5">
    <source>
        <dbReference type="ARBA" id="ARBA00022833"/>
    </source>
</evidence>
<dbReference type="GO" id="GO:0006013">
    <property type="term" value="P:mannose metabolic process"/>
    <property type="evidence" value="ECO:0007669"/>
    <property type="project" value="InterPro"/>
</dbReference>
<feature type="compositionally biased region" description="Basic residues" evidence="8">
    <location>
        <begin position="38"/>
        <end position="47"/>
    </location>
</feature>
<dbReference type="Gene3D" id="2.70.98.30">
    <property type="entry name" value="Golgi alpha-mannosidase II, domain 4"/>
    <property type="match status" value="1"/>
</dbReference>
<keyword evidence="3" id="KW-0479">Metal-binding</keyword>
<feature type="region of interest" description="Disordered" evidence="8">
    <location>
        <begin position="1"/>
        <end position="52"/>
    </location>
</feature>
<evidence type="ECO:0000259" key="10">
    <source>
        <dbReference type="SMART" id="SM00872"/>
    </source>
</evidence>
<dbReference type="GO" id="GO:0006491">
    <property type="term" value="P:N-glycan processing"/>
    <property type="evidence" value="ECO:0007669"/>
    <property type="project" value="TreeGrafter"/>
</dbReference>
<dbReference type="Pfam" id="PF09261">
    <property type="entry name" value="Alpha-mann_mid"/>
    <property type="match status" value="1"/>
</dbReference>
<dbReference type="InterPro" id="IPR037094">
    <property type="entry name" value="Glyco_hydro_38_cen_sf"/>
</dbReference>